<dbReference type="SUPFAM" id="SSF52518">
    <property type="entry name" value="Thiamin diphosphate-binding fold (THDP-binding)"/>
    <property type="match status" value="1"/>
</dbReference>
<dbReference type="InterPro" id="IPR004360">
    <property type="entry name" value="Glyas_Fos-R_dOase_dom"/>
</dbReference>
<dbReference type="Pfam" id="PF00903">
    <property type="entry name" value="Glyoxalase"/>
    <property type="match status" value="1"/>
</dbReference>
<dbReference type="OrthoDB" id="9796521at2"/>
<comment type="caution">
    <text evidence="2">The sequence shown here is derived from an EMBL/GenBank/DDBJ whole genome shotgun (WGS) entry which is preliminary data.</text>
</comment>
<evidence type="ECO:0000313" key="3">
    <source>
        <dbReference type="Proteomes" id="UP000247973"/>
    </source>
</evidence>
<proteinExistence type="predicted"/>
<dbReference type="InterPro" id="IPR037523">
    <property type="entry name" value="VOC_core"/>
</dbReference>
<dbReference type="InterPro" id="IPR029068">
    <property type="entry name" value="Glyas_Bleomycin-R_OHBP_Dase"/>
</dbReference>
<feature type="domain" description="VOC" evidence="1">
    <location>
        <begin position="1"/>
        <end position="117"/>
    </location>
</feature>
<evidence type="ECO:0000259" key="1">
    <source>
        <dbReference type="PROSITE" id="PS51819"/>
    </source>
</evidence>
<dbReference type="Proteomes" id="UP000247973">
    <property type="component" value="Unassembled WGS sequence"/>
</dbReference>
<accession>A0A2V3PNF9</accession>
<dbReference type="GO" id="GO:0030976">
    <property type="term" value="F:thiamine pyrophosphate binding"/>
    <property type="evidence" value="ECO:0007669"/>
    <property type="project" value="InterPro"/>
</dbReference>
<organism evidence="2 3">
    <name type="scientific">Dysgonomonas alginatilytica</name>
    <dbReference type="NCBI Taxonomy" id="1605892"/>
    <lineage>
        <taxon>Bacteria</taxon>
        <taxon>Pseudomonadati</taxon>
        <taxon>Bacteroidota</taxon>
        <taxon>Bacteroidia</taxon>
        <taxon>Bacteroidales</taxon>
        <taxon>Dysgonomonadaceae</taxon>
        <taxon>Dysgonomonas</taxon>
    </lineage>
</organism>
<dbReference type="Gene3D" id="3.40.50.970">
    <property type="match status" value="1"/>
</dbReference>
<dbReference type="Gene3D" id="3.30.720.110">
    <property type="match status" value="1"/>
</dbReference>
<protein>
    <submittedName>
        <fullName evidence="2">Glyoxalase-like protein</fullName>
    </submittedName>
</protein>
<dbReference type="CDD" id="cd07035">
    <property type="entry name" value="TPP_PYR_POX_like"/>
    <property type="match status" value="1"/>
</dbReference>
<evidence type="ECO:0000313" key="2">
    <source>
        <dbReference type="EMBL" id="PXV62650.1"/>
    </source>
</evidence>
<keyword evidence="3" id="KW-1185">Reference proteome</keyword>
<dbReference type="RefSeq" id="WP_110311320.1">
    <property type="nucleotide sequence ID" value="NZ_QICL01000018.1"/>
</dbReference>
<dbReference type="PROSITE" id="PS51819">
    <property type="entry name" value="VOC"/>
    <property type="match status" value="1"/>
</dbReference>
<dbReference type="SUPFAM" id="SSF54593">
    <property type="entry name" value="Glyoxalase/Bleomycin resistance protein/Dihydroxybiphenyl dioxygenase"/>
    <property type="match status" value="1"/>
</dbReference>
<dbReference type="AlphaFoldDB" id="A0A2V3PNF9"/>
<sequence length="134" mass="15258">MDRSIAGAEILLKSLLNHDVSTIFGYPGSCVMLVLDHLYNYKDSINHIPVRLEKGAIRAVQQYAQVSFEVSDVDEIYKTLSANGVKFINQPTDMPDWGMRVVHLRDPEENLIELFTSLAPEQCSEELIEENKKY</sequence>
<name>A0A2V3PNF9_9BACT</name>
<reference evidence="2 3" key="1">
    <citation type="submission" date="2018-03" db="EMBL/GenBank/DDBJ databases">
        <title>Genomic Encyclopedia of Archaeal and Bacterial Type Strains, Phase II (KMG-II): from individual species to whole genera.</title>
        <authorList>
            <person name="Goeker M."/>
        </authorList>
    </citation>
    <scope>NUCLEOTIDE SEQUENCE [LARGE SCALE GENOMIC DNA]</scope>
    <source>
        <strain evidence="2 3">DSM 100214</strain>
    </source>
</reference>
<gene>
    <name evidence="2" type="ORF">CLV62_11838</name>
</gene>
<dbReference type="EMBL" id="QICL01000018">
    <property type="protein sequence ID" value="PXV62650.1"/>
    <property type="molecule type" value="Genomic_DNA"/>
</dbReference>
<dbReference type="InterPro" id="IPR029061">
    <property type="entry name" value="THDP-binding"/>
</dbReference>